<dbReference type="Pfam" id="PF00126">
    <property type="entry name" value="HTH_1"/>
    <property type="match status" value="1"/>
</dbReference>
<gene>
    <name evidence="6" type="primary">lysR_1</name>
    <name evidence="6" type="ORF">KIM322_00500</name>
</gene>
<evidence type="ECO:0000313" key="6">
    <source>
        <dbReference type="EMBL" id="BDR59789.1"/>
    </source>
</evidence>
<evidence type="ECO:0000256" key="2">
    <source>
        <dbReference type="ARBA" id="ARBA00023015"/>
    </source>
</evidence>
<dbReference type="InterPro" id="IPR036388">
    <property type="entry name" value="WH-like_DNA-bd_sf"/>
</dbReference>
<protein>
    <submittedName>
        <fullName evidence="6">Transcriptional regulator</fullName>
    </submittedName>
</protein>
<keyword evidence="2" id="KW-0805">Transcription regulation</keyword>
<dbReference type="InterPro" id="IPR000847">
    <property type="entry name" value="LysR_HTH_N"/>
</dbReference>
<keyword evidence="3" id="KW-0238">DNA-binding</keyword>
<sequence length="279" mass="30760">MTRAATKLLISQPALSRQISDLETELGVKLFNRKTRHLTLTPDGQYLLGQAQKILGLTAKTKNDLQSTSFVSGDLTIAAGESSGMQPVMNVISSIIKDHPTVKIHLLSGDYHYTTQKLNSGDADFAIIIGDVPLNNYASLTLPQKDDWGVLMRPDDPLAQKSTIRPQDLVCRSVLNSQQAQTLQIFQNWLGNYSSCVNFIGTYNLYFNGTMMVKNHAALMFALDNLADTSQESGLVFKHLTPALGQSVKVAWKQEVSLSPVAELFIKRLKDTLFTSRSA</sequence>
<dbReference type="EMBL" id="AP026803">
    <property type="protein sequence ID" value="BDR59789.1"/>
    <property type="molecule type" value="Genomic_DNA"/>
</dbReference>
<dbReference type="InterPro" id="IPR005119">
    <property type="entry name" value="LysR_subst-bd"/>
</dbReference>
<evidence type="ECO:0000313" key="7">
    <source>
        <dbReference type="Proteomes" id="UP001321741"/>
    </source>
</evidence>
<dbReference type="SUPFAM" id="SSF46785">
    <property type="entry name" value="Winged helix' DNA-binding domain"/>
    <property type="match status" value="1"/>
</dbReference>
<comment type="similarity">
    <text evidence="1">Belongs to the LysR transcriptional regulatory family.</text>
</comment>
<organism evidence="6 7">
    <name type="scientific">Lactobacillus xylocopicola</name>
    <dbReference type="NCBI Taxonomy" id="2976676"/>
    <lineage>
        <taxon>Bacteria</taxon>
        <taxon>Bacillati</taxon>
        <taxon>Bacillota</taxon>
        <taxon>Bacilli</taxon>
        <taxon>Lactobacillales</taxon>
        <taxon>Lactobacillaceae</taxon>
        <taxon>Lactobacillus</taxon>
    </lineage>
</organism>
<evidence type="ECO:0000256" key="1">
    <source>
        <dbReference type="ARBA" id="ARBA00009437"/>
    </source>
</evidence>
<dbReference type="Pfam" id="PF03466">
    <property type="entry name" value="LysR_substrate"/>
    <property type="match status" value="1"/>
</dbReference>
<keyword evidence="7" id="KW-1185">Reference proteome</keyword>
<dbReference type="Proteomes" id="UP001321741">
    <property type="component" value="Chromosome"/>
</dbReference>
<reference evidence="6 7" key="1">
    <citation type="journal article" date="2023" name="Microbiol. Spectr.">
        <title>Symbiosis of Carpenter Bees with Uncharacterized Lactic Acid Bacteria Showing NAD Auxotrophy.</title>
        <authorList>
            <person name="Kawasaki S."/>
            <person name="Ozawa K."/>
            <person name="Mori T."/>
            <person name="Yamamoto A."/>
            <person name="Ito M."/>
            <person name="Ohkuma M."/>
            <person name="Sakamoto M."/>
            <person name="Matsutani M."/>
        </authorList>
    </citation>
    <scope>NUCLEOTIDE SEQUENCE [LARGE SCALE GENOMIC DNA]</scope>
    <source>
        <strain evidence="6 7">Kim32-2</strain>
    </source>
</reference>
<dbReference type="SUPFAM" id="SSF53850">
    <property type="entry name" value="Periplasmic binding protein-like II"/>
    <property type="match status" value="1"/>
</dbReference>
<proteinExistence type="inferred from homology"/>
<dbReference type="Gene3D" id="3.40.190.290">
    <property type="match status" value="1"/>
</dbReference>
<dbReference type="PRINTS" id="PR00039">
    <property type="entry name" value="HTHLYSR"/>
</dbReference>
<accession>A0ABM8BF07</accession>
<dbReference type="CDD" id="cd05466">
    <property type="entry name" value="PBP2_LTTR_substrate"/>
    <property type="match status" value="1"/>
</dbReference>
<dbReference type="PANTHER" id="PTHR30419:SF8">
    <property type="entry name" value="NITROGEN ASSIMILATION TRANSCRIPTIONAL ACTIVATOR-RELATED"/>
    <property type="match status" value="1"/>
</dbReference>
<dbReference type="InterPro" id="IPR050950">
    <property type="entry name" value="HTH-type_LysR_regulators"/>
</dbReference>
<dbReference type="InterPro" id="IPR036390">
    <property type="entry name" value="WH_DNA-bd_sf"/>
</dbReference>
<evidence type="ECO:0000259" key="5">
    <source>
        <dbReference type="PROSITE" id="PS50931"/>
    </source>
</evidence>
<keyword evidence="4" id="KW-0804">Transcription</keyword>
<dbReference type="Gene3D" id="1.10.10.10">
    <property type="entry name" value="Winged helix-like DNA-binding domain superfamily/Winged helix DNA-binding domain"/>
    <property type="match status" value="1"/>
</dbReference>
<evidence type="ECO:0000256" key="3">
    <source>
        <dbReference type="ARBA" id="ARBA00023125"/>
    </source>
</evidence>
<evidence type="ECO:0000256" key="4">
    <source>
        <dbReference type="ARBA" id="ARBA00023163"/>
    </source>
</evidence>
<dbReference type="PROSITE" id="PS50931">
    <property type="entry name" value="HTH_LYSR"/>
    <property type="match status" value="1"/>
</dbReference>
<name>A0ABM8BF07_9LACO</name>
<dbReference type="PANTHER" id="PTHR30419">
    <property type="entry name" value="HTH-TYPE TRANSCRIPTIONAL REGULATOR YBHD"/>
    <property type="match status" value="1"/>
</dbReference>
<feature type="domain" description="HTH lysR-type" evidence="5">
    <location>
        <begin position="1"/>
        <end position="41"/>
    </location>
</feature>